<dbReference type="InterPro" id="IPR047817">
    <property type="entry name" value="ABC2_TM_bact-type"/>
</dbReference>
<comment type="similarity">
    <text evidence="6">Belongs to the ABC-2 integral membrane protein family.</text>
</comment>
<evidence type="ECO:0000256" key="4">
    <source>
        <dbReference type="ARBA" id="ARBA00023136"/>
    </source>
</evidence>
<dbReference type="GO" id="GO:0046677">
    <property type="term" value="P:response to antibiotic"/>
    <property type="evidence" value="ECO:0007669"/>
    <property type="project" value="UniProtKB-KW"/>
</dbReference>
<keyword evidence="3 6" id="KW-1133">Transmembrane helix</keyword>
<feature type="transmembrane region" description="Helical" evidence="6">
    <location>
        <begin position="166"/>
        <end position="190"/>
    </location>
</feature>
<evidence type="ECO:0000313" key="11">
    <source>
        <dbReference type="Proteomes" id="UP000530403"/>
    </source>
</evidence>
<feature type="transmembrane region" description="Helical" evidence="6">
    <location>
        <begin position="141"/>
        <end position="159"/>
    </location>
</feature>
<evidence type="ECO:0000313" key="9">
    <source>
        <dbReference type="EMBL" id="NYE44607.1"/>
    </source>
</evidence>
<dbReference type="PROSITE" id="PS51012">
    <property type="entry name" value="ABC_TM2"/>
    <property type="match status" value="1"/>
</dbReference>
<keyword evidence="10" id="KW-1185">Reference proteome</keyword>
<dbReference type="EMBL" id="JACCCF010000001">
    <property type="protein sequence ID" value="NYE44607.1"/>
    <property type="molecule type" value="Genomic_DNA"/>
</dbReference>
<dbReference type="PANTHER" id="PTHR43027:SF2">
    <property type="entry name" value="TRANSPORT PERMEASE PROTEIN"/>
    <property type="match status" value="1"/>
</dbReference>
<feature type="transmembrane region" description="Helical" evidence="6">
    <location>
        <begin position="79"/>
        <end position="97"/>
    </location>
</feature>
<feature type="transmembrane region" description="Helical" evidence="6">
    <location>
        <begin position="254"/>
        <end position="273"/>
    </location>
</feature>
<keyword evidence="4 6" id="KW-0472">Membrane</keyword>
<organism evidence="8 10">
    <name type="scientific">Streptomyces fulvorobeus</name>
    <dbReference type="NCBI Taxonomy" id="284028"/>
    <lineage>
        <taxon>Bacteria</taxon>
        <taxon>Bacillati</taxon>
        <taxon>Actinomycetota</taxon>
        <taxon>Actinomycetes</taxon>
        <taxon>Kitasatosporales</taxon>
        <taxon>Streptomycetaceae</taxon>
        <taxon>Streptomyces</taxon>
    </lineage>
</organism>
<dbReference type="Proteomes" id="UP000530403">
    <property type="component" value="Unassembled WGS sequence"/>
</dbReference>
<evidence type="ECO:0000256" key="5">
    <source>
        <dbReference type="ARBA" id="ARBA00023251"/>
    </source>
</evidence>
<feature type="domain" description="ABC transmembrane type-2" evidence="7">
    <location>
        <begin position="47"/>
        <end position="279"/>
    </location>
</feature>
<evidence type="ECO:0000313" key="10">
    <source>
        <dbReference type="Proteomes" id="UP000498980"/>
    </source>
</evidence>
<sequence length="282" mass="29720">MNVPVTTAPLAEPAAGARVPRWRPAGRAAQLRVLTARQIRLVYADRRVVLFSVAQPVVMLLLISQVFGSLADRSILPRGVSYIEFLLPALLVTTGLGTSQSAGVGLVRDMEGGMVRRFRVLPLSLPLVLVARSIADLTRSGMQLLVLVIGGHLLFGYRAGGGVGGLAAALLLSTVVIWSLIWIFIALAAWLRKVEVLSSIGFFVNFPLMFASSAFVPVDVLPGWLAAVATVNPVSYAVGASRSLALGGQVGSEVPAALCAALGLMAAMMVLAARGFRRPPDE</sequence>
<dbReference type="RefSeq" id="WP_256669169.1">
    <property type="nucleotide sequence ID" value="NZ_BAAAUE010000022.1"/>
</dbReference>
<reference evidence="8 10" key="1">
    <citation type="submission" date="2020-05" db="EMBL/GenBank/DDBJ databases">
        <title>Whole genome shotgun sequence of Streptomyces fulvorobeus NBRC 15897.</title>
        <authorList>
            <person name="Komaki H."/>
            <person name="Tamura T."/>
        </authorList>
    </citation>
    <scope>NUCLEOTIDE SEQUENCE [LARGE SCALE GENOMIC DNA]</scope>
    <source>
        <strain evidence="8 10">NBRC 15897</strain>
    </source>
</reference>
<accession>A0A7J0CGV6</accession>
<comment type="caution">
    <text evidence="8">The sequence shown here is derived from an EMBL/GenBank/DDBJ whole genome shotgun (WGS) entry which is preliminary data.</text>
</comment>
<evidence type="ECO:0000256" key="3">
    <source>
        <dbReference type="ARBA" id="ARBA00022989"/>
    </source>
</evidence>
<evidence type="ECO:0000259" key="7">
    <source>
        <dbReference type="PROSITE" id="PS51012"/>
    </source>
</evidence>
<keyword evidence="2 6" id="KW-0812">Transmembrane</keyword>
<feature type="transmembrane region" description="Helical" evidence="6">
    <location>
        <begin position="196"/>
        <end position="216"/>
    </location>
</feature>
<gene>
    <name evidence="9" type="ORF">HEB29_005618</name>
    <name evidence="8" type="ORF">Sfulv_59640</name>
</gene>
<evidence type="ECO:0000256" key="2">
    <source>
        <dbReference type="ARBA" id="ARBA00022692"/>
    </source>
</evidence>
<dbReference type="GO" id="GO:0043190">
    <property type="term" value="C:ATP-binding cassette (ABC) transporter complex"/>
    <property type="evidence" value="ECO:0007669"/>
    <property type="project" value="InterPro"/>
</dbReference>
<dbReference type="AlphaFoldDB" id="A0A7J0CGV6"/>
<keyword evidence="5" id="KW-0046">Antibiotic resistance</keyword>
<feature type="transmembrane region" description="Helical" evidence="6">
    <location>
        <begin position="48"/>
        <end position="67"/>
    </location>
</feature>
<dbReference type="InterPro" id="IPR000412">
    <property type="entry name" value="ABC_2_transport"/>
</dbReference>
<dbReference type="InterPro" id="IPR052902">
    <property type="entry name" value="ABC-2_transporter"/>
</dbReference>
<dbReference type="PIRSF" id="PIRSF006648">
    <property type="entry name" value="DrrB"/>
    <property type="match status" value="1"/>
</dbReference>
<comment type="subcellular location">
    <subcellularLocation>
        <location evidence="6">Cell membrane</location>
        <topology evidence="6">Multi-pass membrane protein</topology>
    </subcellularLocation>
    <subcellularLocation>
        <location evidence="1">Membrane</location>
        <topology evidence="1">Multi-pass membrane protein</topology>
    </subcellularLocation>
</comment>
<evidence type="ECO:0000256" key="6">
    <source>
        <dbReference type="RuleBase" id="RU361157"/>
    </source>
</evidence>
<proteinExistence type="inferred from homology"/>
<dbReference type="GO" id="GO:0140359">
    <property type="term" value="F:ABC-type transporter activity"/>
    <property type="evidence" value="ECO:0007669"/>
    <property type="project" value="InterPro"/>
</dbReference>
<protein>
    <recommendedName>
        <fullName evidence="6">Transport permease protein</fullName>
    </recommendedName>
</protein>
<reference evidence="9 11" key="2">
    <citation type="submission" date="2020-07" db="EMBL/GenBank/DDBJ databases">
        <title>Sequencing the genomes of 1000 actinobacteria strains.</title>
        <authorList>
            <person name="Klenk H.-P."/>
        </authorList>
    </citation>
    <scope>NUCLEOTIDE SEQUENCE [LARGE SCALE GENOMIC DNA]</scope>
    <source>
        <strain evidence="9 11">DSM 41455</strain>
    </source>
</reference>
<keyword evidence="6" id="KW-0813">Transport</keyword>
<evidence type="ECO:0000313" key="8">
    <source>
        <dbReference type="EMBL" id="GFN01154.1"/>
    </source>
</evidence>
<dbReference type="Proteomes" id="UP000498980">
    <property type="component" value="Unassembled WGS sequence"/>
</dbReference>
<keyword evidence="6" id="KW-1003">Cell membrane</keyword>
<dbReference type="EMBL" id="BLWC01000001">
    <property type="protein sequence ID" value="GFN01154.1"/>
    <property type="molecule type" value="Genomic_DNA"/>
</dbReference>
<evidence type="ECO:0000256" key="1">
    <source>
        <dbReference type="ARBA" id="ARBA00004141"/>
    </source>
</evidence>
<dbReference type="InterPro" id="IPR013525">
    <property type="entry name" value="ABC2_TM"/>
</dbReference>
<dbReference type="PANTHER" id="PTHR43027">
    <property type="entry name" value="DOXORUBICIN RESISTANCE ABC TRANSPORTER PERMEASE PROTEIN DRRC-RELATED"/>
    <property type="match status" value="1"/>
</dbReference>
<dbReference type="Pfam" id="PF01061">
    <property type="entry name" value="ABC2_membrane"/>
    <property type="match status" value="1"/>
</dbReference>
<name>A0A7J0CGV6_9ACTN</name>